<evidence type="ECO:0000256" key="5">
    <source>
        <dbReference type="ARBA" id="ARBA00020815"/>
    </source>
</evidence>
<dbReference type="InterPro" id="IPR036348">
    <property type="entry name" value="WIBG_N_sf"/>
</dbReference>
<dbReference type="InterPro" id="IPR040450">
    <property type="entry name" value="TFIIF_beta_HTH"/>
</dbReference>
<dbReference type="SMART" id="SM01273">
    <property type="entry name" value="Mago-bind"/>
    <property type="match status" value="1"/>
</dbReference>
<dbReference type="SUPFAM" id="SSF101931">
    <property type="entry name" value="Pym (Within the bgcn gene intron protein, WIBG), N-terminal domain"/>
    <property type="match status" value="1"/>
</dbReference>
<comment type="similarity">
    <text evidence="2">Belongs to the pym family.</text>
</comment>
<comment type="subcellular location">
    <subcellularLocation>
        <location evidence="1">Nucleus</location>
    </subcellularLocation>
</comment>
<dbReference type="Pfam" id="PF17683">
    <property type="entry name" value="TFIIF_beta_N"/>
    <property type="match status" value="1"/>
</dbReference>
<dbReference type="Pfam" id="PF09282">
    <property type="entry name" value="Mago-bind"/>
    <property type="match status" value="1"/>
</dbReference>
<organism evidence="12">
    <name type="scientific">Cyprideis torosa</name>
    <dbReference type="NCBI Taxonomy" id="163714"/>
    <lineage>
        <taxon>Eukaryota</taxon>
        <taxon>Metazoa</taxon>
        <taxon>Ecdysozoa</taxon>
        <taxon>Arthropoda</taxon>
        <taxon>Crustacea</taxon>
        <taxon>Oligostraca</taxon>
        <taxon>Ostracoda</taxon>
        <taxon>Podocopa</taxon>
        <taxon>Podocopida</taxon>
        <taxon>Cytherocopina</taxon>
        <taxon>Cytheroidea</taxon>
        <taxon>Cytherideidae</taxon>
        <taxon>Cyprideis</taxon>
    </lineage>
</organism>
<dbReference type="PANTHER" id="PTHR10445">
    <property type="entry name" value="GENERAL TRANSCRIPTION FACTOR IIF SUBUNIT 2"/>
    <property type="match status" value="1"/>
</dbReference>
<evidence type="ECO:0000256" key="11">
    <source>
        <dbReference type="SAM" id="MobiDB-lite"/>
    </source>
</evidence>
<dbReference type="OrthoDB" id="6350548at2759"/>
<keyword evidence="7" id="KW-0238">DNA-binding</keyword>
<evidence type="ECO:0000256" key="8">
    <source>
        <dbReference type="ARBA" id="ARBA00023163"/>
    </source>
</evidence>
<evidence type="ECO:0000313" key="12">
    <source>
        <dbReference type="EMBL" id="CAD7232258.1"/>
    </source>
</evidence>
<reference evidence="12" key="1">
    <citation type="submission" date="2020-11" db="EMBL/GenBank/DDBJ databases">
        <authorList>
            <person name="Tran Van P."/>
        </authorList>
    </citation>
    <scope>NUCLEOTIDE SEQUENCE</scope>
</reference>
<dbReference type="InterPro" id="IPR036388">
    <property type="entry name" value="WH-like_DNA-bd_sf"/>
</dbReference>
<protein>
    <recommendedName>
        <fullName evidence="5">General transcription factor IIF subunit 2</fullName>
    </recommendedName>
    <alternativeName>
        <fullName evidence="4">Partner of Y14 and mago</fullName>
    </alternativeName>
    <alternativeName>
        <fullName evidence="10">Transcription initiation factor IIF subunit beta</fullName>
    </alternativeName>
</protein>
<dbReference type="GO" id="GO:0003677">
    <property type="term" value="F:DNA binding"/>
    <property type="evidence" value="ECO:0007669"/>
    <property type="project" value="UniProtKB-KW"/>
</dbReference>
<dbReference type="EMBL" id="OB664436">
    <property type="protein sequence ID" value="CAD7232258.1"/>
    <property type="molecule type" value="Genomic_DNA"/>
</dbReference>
<keyword evidence="6" id="KW-0805">Transcription regulation</keyword>
<dbReference type="FunFam" id="1.10.10.10:FF:000035">
    <property type="entry name" value="General transcription factor IIF subunit 2"/>
    <property type="match status" value="1"/>
</dbReference>
<gene>
    <name evidence="12" type="ORF">CTOB1V02_LOCUS10096</name>
</gene>
<dbReference type="Gene3D" id="1.10.10.10">
    <property type="entry name" value="Winged helix-like DNA-binding domain superfamily/Winged helix DNA-binding domain"/>
    <property type="match status" value="1"/>
</dbReference>
<keyword evidence="9" id="KW-0539">Nucleus</keyword>
<dbReference type="AlphaFoldDB" id="A0A7R8ZQ50"/>
<dbReference type="PANTHER" id="PTHR10445:SF0">
    <property type="entry name" value="GENERAL TRANSCRIPTION FACTOR IIF SUBUNIT 2"/>
    <property type="match status" value="1"/>
</dbReference>
<dbReference type="GO" id="GO:0006367">
    <property type="term" value="P:transcription initiation at RNA polymerase II promoter"/>
    <property type="evidence" value="ECO:0007669"/>
    <property type="project" value="InterPro"/>
</dbReference>
<dbReference type="InterPro" id="IPR011039">
    <property type="entry name" value="TFIIF_interaction"/>
</dbReference>
<dbReference type="SUPFAM" id="SSF50916">
    <property type="entry name" value="Rap30/74 interaction domains"/>
    <property type="match status" value="1"/>
</dbReference>
<dbReference type="InterPro" id="IPR036390">
    <property type="entry name" value="WH_DNA-bd_sf"/>
</dbReference>
<name>A0A7R8ZQ50_9CRUS</name>
<dbReference type="CDD" id="cd07980">
    <property type="entry name" value="TFIIF_beta"/>
    <property type="match status" value="1"/>
</dbReference>
<comment type="similarity">
    <text evidence="3">Belongs to the TFIIF beta subunit family.</text>
</comment>
<dbReference type="Pfam" id="PF02270">
    <property type="entry name" value="TFIIF_beta"/>
    <property type="match status" value="1"/>
</dbReference>
<evidence type="ECO:0000256" key="9">
    <source>
        <dbReference type="ARBA" id="ARBA00023242"/>
    </source>
</evidence>
<dbReference type="InterPro" id="IPR015362">
    <property type="entry name" value="WIBG_mago-bd"/>
</dbReference>
<evidence type="ECO:0000256" key="4">
    <source>
        <dbReference type="ARBA" id="ARBA00018898"/>
    </source>
</evidence>
<keyword evidence="8" id="KW-0804">Transcription</keyword>
<dbReference type="InterPro" id="IPR003196">
    <property type="entry name" value="TFIIF_beta"/>
</dbReference>
<dbReference type="InterPro" id="IPR040504">
    <property type="entry name" value="TFIIF_beta_N"/>
</dbReference>
<dbReference type="SUPFAM" id="SSF46785">
    <property type="entry name" value="Winged helix' DNA-binding domain"/>
    <property type="match status" value="1"/>
</dbReference>
<evidence type="ECO:0000256" key="3">
    <source>
        <dbReference type="ARBA" id="ARBA00009543"/>
    </source>
</evidence>
<evidence type="ECO:0000256" key="2">
    <source>
        <dbReference type="ARBA" id="ARBA00009394"/>
    </source>
</evidence>
<dbReference type="GO" id="GO:0006368">
    <property type="term" value="P:transcription elongation by RNA polymerase II"/>
    <property type="evidence" value="ECO:0007669"/>
    <property type="project" value="UniProtKB-ARBA"/>
</dbReference>
<evidence type="ECO:0000256" key="7">
    <source>
        <dbReference type="ARBA" id="ARBA00023125"/>
    </source>
</evidence>
<sequence>MSEKKPSFRDLDLTNASRGVWLVKIPKYVSAEWEKAEAGSTVGKLSISKQPGAKSSISFTLNRTSPSSLNTFATNGASGSRGKSTSASGAASTVTDIPKEYKFAVSNLGGHNLGVFSQTIPKSEEECFLPEPEKLALEGRVMQRAECRPIGDNNYMKLKAQQIVKAVQPVRTAQRLDTVVNSFKPISRHAHDISHDRKIKEEGKKSREDKDVVLEYLFAAFEKHQYYALKDLVKITKQPVGYLKEILKEVCIYNMKSPHKNMYELKPEYRHYKAAEGDDKTVGGEGNRFITSQRDQKMSLAQGQEYFRDESGILYIRGSQRPDGTWRKPIRVREGYVPQDEVPLYESKGKQWAKSQVDHPIGLAPEDAVRHKASKTEEAGGIPGLVFLPNDTAGFLS</sequence>
<feature type="compositionally biased region" description="Low complexity" evidence="11">
    <location>
        <begin position="76"/>
        <end position="91"/>
    </location>
</feature>
<feature type="region of interest" description="Disordered" evidence="11">
    <location>
        <begin position="70"/>
        <end position="91"/>
    </location>
</feature>
<evidence type="ECO:0000256" key="6">
    <source>
        <dbReference type="ARBA" id="ARBA00023015"/>
    </source>
</evidence>
<evidence type="ECO:0000256" key="10">
    <source>
        <dbReference type="ARBA" id="ARBA00033388"/>
    </source>
</evidence>
<evidence type="ECO:0000256" key="1">
    <source>
        <dbReference type="ARBA" id="ARBA00004123"/>
    </source>
</evidence>
<accession>A0A7R8ZQ50</accession>
<proteinExistence type="inferred from homology"/>
<dbReference type="GO" id="GO:0005674">
    <property type="term" value="C:transcription factor TFIIF complex"/>
    <property type="evidence" value="ECO:0007669"/>
    <property type="project" value="InterPro"/>
</dbReference>